<reference evidence="1 2" key="1">
    <citation type="submission" date="2018-09" db="EMBL/GenBank/DDBJ databases">
        <title>Genome sequencing of Aeromonas veronii MS-17-88.</title>
        <authorList>
            <person name="Tekedar H.C."/>
            <person name="Arick M.A."/>
            <person name="Hsu C.-Y."/>
            <person name="Thrash A."/>
            <person name="Karsi A."/>
            <person name="Lawrence M.L."/>
            <person name="Abdelhamed H."/>
        </authorList>
    </citation>
    <scope>NUCLEOTIDE SEQUENCE [LARGE SCALE GENOMIC DNA]</scope>
    <source>
        <strain evidence="1 2">MS 17-88</strain>
    </source>
</reference>
<dbReference type="Proteomes" id="UP000281725">
    <property type="component" value="Unassembled WGS sequence"/>
</dbReference>
<accession>A0A3A9ILQ8</accession>
<dbReference type="AlphaFoldDB" id="A0A3A9ILQ8"/>
<sequence>MFMLLPLLILISANTPLLSDTRLYREVANNCKKVDLENWQHPTRKVLLERGVILKKVELCNDGKYPIYHVRLPYDPAGQTQDYFNPLYVAMYGANGKWPYAMVDEEGTIVYMTYRKGSIITPDYEFFSP</sequence>
<organism evidence="1 2">
    <name type="scientific">Aeromonas veronii</name>
    <dbReference type="NCBI Taxonomy" id="654"/>
    <lineage>
        <taxon>Bacteria</taxon>
        <taxon>Pseudomonadati</taxon>
        <taxon>Pseudomonadota</taxon>
        <taxon>Gammaproteobacteria</taxon>
        <taxon>Aeromonadales</taxon>
        <taxon>Aeromonadaceae</taxon>
        <taxon>Aeromonas</taxon>
    </lineage>
</organism>
<protein>
    <submittedName>
        <fullName evidence="1">Uncharacterized protein</fullName>
    </submittedName>
</protein>
<dbReference type="EMBL" id="RAWX01000003">
    <property type="protein sequence ID" value="RKJ87292.1"/>
    <property type="molecule type" value="Genomic_DNA"/>
</dbReference>
<gene>
    <name evidence="1" type="ORF">D6R50_13485</name>
</gene>
<name>A0A3A9ILQ8_AERVE</name>
<evidence type="ECO:0000313" key="1">
    <source>
        <dbReference type="EMBL" id="RKJ87292.1"/>
    </source>
</evidence>
<evidence type="ECO:0000313" key="2">
    <source>
        <dbReference type="Proteomes" id="UP000281725"/>
    </source>
</evidence>
<proteinExistence type="predicted"/>
<comment type="caution">
    <text evidence="1">The sequence shown here is derived from an EMBL/GenBank/DDBJ whole genome shotgun (WGS) entry which is preliminary data.</text>
</comment>